<keyword evidence="1 3" id="KW-0963">Cytoplasm</keyword>
<comment type="subcellular location">
    <subcellularLocation>
        <location evidence="3">Cytoplasm</location>
    </subcellularLocation>
</comment>
<dbReference type="GO" id="GO:0006412">
    <property type="term" value="P:translation"/>
    <property type="evidence" value="ECO:0007669"/>
    <property type="project" value="TreeGrafter"/>
</dbReference>
<proteinExistence type="inferred from homology"/>
<evidence type="ECO:0000313" key="6">
    <source>
        <dbReference type="EMBL" id="SOC29710.1"/>
    </source>
</evidence>
<keyword evidence="2 3" id="KW-0690">Ribosome biogenesis</keyword>
<gene>
    <name evidence="3" type="primary">rimP</name>
    <name evidence="6" type="ORF">SAMN05428964_107231</name>
</gene>
<comment type="function">
    <text evidence="3">Required for maturation of 30S ribosomal subunits.</text>
</comment>
<dbReference type="GO" id="GO:0000028">
    <property type="term" value="P:ribosomal small subunit assembly"/>
    <property type="evidence" value="ECO:0007669"/>
    <property type="project" value="TreeGrafter"/>
</dbReference>
<dbReference type="InterPro" id="IPR028998">
    <property type="entry name" value="RimP_C"/>
</dbReference>
<protein>
    <recommendedName>
        <fullName evidence="3">Ribosome maturation factor RimP</fullName>
    </recommendedName>
</protein>
<dbReference type="InterPro" id="IPR036847">
    <property type="entry name" value="RimP_C_sf"/>
</dbReference>
<dbReference type="PANTHER" id="PTHR33867">
    <property type="entry name" value="RIBOSOME MATURATION FACTOR RIMP"/>
    <property type="match status" value="1"/>
</dbReference>
<dbReference type="RefSeq" id="WP_082832784.1">
    <property type="nucleotide sequence ID" value="NZ_JALLPZ010000002.1"/>
</dbReference>
<sequence length="179" mass="19566">MAELIGQQLKDPLMMRITEIIEPSINALGFELVRVSMMGKDSNVLQIMADRADGNGSINVEDCAEISRTVSALMDVEDPISGAYHLEVSSPGIDRPLTRAKDFDVWRGFEAKVELVMAQNGRRRFSGKLDGIEDDAVALIVDGERELLPLADIAKSKLVLTDELIAHVTGKGRSDDNAE</sequence>
<dbReference type="FunFam" id="3.30.300.70:FF:000001">
    <property type="entry name" value="Ribosome maturation factor RimP"/>
    <property type="match status" value="1"/>
</dbReference>
<dbReference type="PANTHER" id="PTHR33867:SF1">
    <property type="entry name" value="RIBOSOME MATURATION FACTOR RIMP"/>
    <property type="match status" value="1"/>
</dbReference>
<dbReference type="InterPro" id="IPR028989">
    <property type="entry name" value="RimP_N"/>
</dbReference>
<dbReference type="GO" id="GO:0005829">
    <property type="term" value="C:cytosol"/>
    <property type="evidence" value="ECO:0007669"/>
    <property type="project" value="TreeGrafter"/>
</dbReference>
<evidence type="ECO:0000256" key="1">
    <source>
        <dbReference type="ARBA" id="ARBA00022490"/>
    </source>
</evidence>
<reference evidence="6 7" key="1">
    <citation type="submission" date="2017-08" db="EMBL/GenBank/DDBJ databases">
        <authorList>
            <person name="de Groot N.N."/>
        </authorList>
    </citation>
    <scope>NUCLEOTIDE SEQUENCE [LARGE SCALE GENOMIC DNA]</scope>
    <source>
        <strain evidence="6 7">USBA 78</strain>
    </source>
</reference>
<dbReference type="SUPFAM" id="SSF75420">
    <property type="entry name" value="YhbC-like, N-terminal domain"/>
    <property type="match status" value="1"/>
</dbReference>
<feature type="domain" description="Ribosome maturation factor RimP C-terminal" evidence="5">
    <location>
        <begin position="97"/>
        <end position="161"/>
    </location>
</feature>
<dbReference type="Gene3D" id="3.30.300.70">
    <property type="entry name" value="RimP-like superfamily, N-terminal"/>
    <property type="match status" value="1"/>
</dbReference>
<dbReference type="AlphaFoldDB" id="A0A285TWV8"/>
<dbReference type="CDD" id="cd01734">
    <property type="entry name" value="YlxS_C"/>
    <property type="match status" value="1"/>
</dbReference>
<comment type="similarity">
    <text evidence="3">Belongs to the RimP family.</text>
</comment>
<evidence type="ECO:0000256" key="2">
    <source>
        <dbReference type="ARBA" id="ARBA00022517"/>
    </source>
</evidence>
<dbReference type="Proteomes" id="UP000219068">
    <property type="component" value="Unassembled WGS sequence"/>
</dbReference>
<dbReference type="Pfam" id="PF17384">
    <property type="entry name" value="DUF150_C"/>
    <property type="match status" value="1"/>
</dbReference>
<dbReference type="NCBIfam" id="NF000932">
    <property type="entry name" value="PRK00092.2-5"/>
    <property type="match status" value="1"/>
</dbReference>
<accession>A0A285TWV8</accession>
<dbReference type="HAMAP" id="MF_01077">
    <property type="entry name" value="RimP"/>
    <property type="match status" value="1"/>
</dbReference>
<organism evidence="6 7">
    <name type="scientific">Thalassospira xiamenensis</name>
    <dbReference type="NCBI Taxonomy" id="220697"/>
    <lineage>
        <taxon>Bacteria</taxon>
        <taxon>Pseudomonadati</taxon>
        <taxon>Pseudomonadota</taxon>
        <taxon>Alphaproteobacteria</taxon>
        <taxon>Rhodospirillales</taxon>
        <taxon>Thalassospiraceae</taxon>
        <taxon>Thalassospira</taxon>
    </lineage>
</organism>
<evidence type="ECO:0000256" key="3">
    <source>
        <dbReference type="HAMAP-Rule" id="MF_01077"/>
    </source>
</evidence>
<dbReference type="Pfam" id="PF02576">
    <property type="entry name" value="RimP_N"/>
    <property type="match status" value="1"/>
</dbReference>
<dbReference type="InterPro" id="IPR035956">
    <property type="entry name" value="RimP_N_sf"/>
</dbReference>
<evidence type="ECO:0000259" key="4">
    <source>
        <dbReference type="Pfam" id="PF02576"/>
    </source>
</evidence>
<evidence type="ECO:0000313" key="7">
    <source>
        <dbReference type="Proteomes" id="UP000219068"/>
    </source>
</evidence>
<dbReference type="EMBL" id="OBMM01000007">
    <property type="protein sequence ID" value="SOC29710.1"/>
    <property type="molecule type" value="Genomic_DNA"/>
</dbReference>
<evidence type="ECO:0000259" key="5">
    <source>
        <dbReference type="Pfam" id="PF17384"/>
    </source>
</evidence>
<name>A0A285TWV8_9PROT</name>
<feature type="domain" description="Ribosome maturation factor RimP N-terminal" evidence="4">
    <location>
        <begin position="20"/>
        <end position="94"/>
    </location>
</feature>
<dbReference type="InterPro" id="IPR003728">
    <property type="entry name" value="Ribosome_maturation_RimP"/>
</dbReference>
<dbReference type="SUPFAM" id="SSF74942">
    <property type="entry name" value="YhbC-like, C-terminal domain"/>
    <property type="match status" value="1"/>
</dbReference>